<dbReference type="AlphaFoldDB" id="A0A6G0Q9K9"/>
<protein>
    <recommendedName>
        <fullName evidence="5">RxLR effector protein</fullName>
    </recommendedName>
</protein>
<evidence type="ECO:0000313" key="3">
    <source>
        <dbReference type="EMBL" id="KAE9275565.1"/>
    </source>
</evidence>
<organism evidence="3 4">
    <name type="scientific">Phytophthora fragariae</name>
    <dbReference type="NCBI Taxonomy" id="53985"/>
    <lineage>
        <taxon>Eukaryota</taxon>
        <taxon>Sar</taxon>
        <taxon>Stramenopiles</taxon>
        <taxon>Oomycota</taxon>
        <taxon>Peronosporomycetes</taxon>
        <taxon>Peronosporales</taxon>
        <taxon>Peronosporaceae</taxon>
        <taxon>Phytophthora</taxon>
    </lineage>
</organism>
<evidence type="ECO:0000256" key="1">
    <source>
        <dbReference type="SAM" id="MobiDB-lite"/>
    </source>
</evidence>
<gene>
    <name evidence="3" type="ORF">PF008_g29321</name>
</gene>
<feature type="non-terminal residue" evidence="3">
    <location>
        <position position="201"/>
    </location>
</feature>
<name>A0A6G0Q9K9_9STRA</name>
<keyword evidence="2" id="KW-0732">Signal</keyword>
<reference evidence="3 4" key="1">
    <citation type="submission" date="2018-09" db="EMBL/GenBank/DDBJ databases">
        <title>Genomic investigation of the strawberry pathogen Phytophthora fragariae indicates pathogenicity is determined by transcriptional variation in three key races.</title>
        <authorList>
            <person name="Adams T.M."/>
            <person name="Armitage A.D."/>
            <person name="Sobczyk M.K."/>
            <person name="Bates H.J."/>
            <person name="Dunwell J.M."/>
            <person name="Nellist C.F."/>
            <person name="Harrison R.J."/>
        </authorList>
    </citation>
    <scope>NUCLEOTIDE SEQUENCE [LARGE SCALE GENOMIC DNA]</scope>
    <source>
        <strain evidence="3 4">NOV-77</strain>
    </source>
</reference>
<comment type="caution">
    <text evidence="3">The sequence shown here is derived from an EMBL/GenBank/DDBJ whole genome shotgun (WGS) entry which is preliminary data.</text>
</comment>
<dbReference type="Proteomes" id="UP000486351">
    <property type="component" value="Unassembled WGS sequence"/>
</dbReference>
<feature type="chain" id="PRO_5026066204" description="RxLR effector protein" evidence="2">
    <location>
        <begin position="21"/>
        <end position="201"/>
    </location>
</feature>
<accession>A0A6G0Q9K9</accession>
<evidence type="ECO:0000313" key="4">
    <source>
        <dbReference type="Proteomes" id="UP000486351"/>
    </source>
</evidence>
<evidence type="ECO:0008006" key="5">
    <source>
        <dbReference type="Google" id="ProtNLM"/>
    </source>
</evidence>
<proteinExistence type="predicted"/>
<evidence type="ECO:0000256" key="2">
    <source>
        <dbReference type="SAM" id="SignalP"/>
    </source>
</evidence>
<feature type="signal peptide" evidence="2">
    <location>
        <begin position="1"/>
        <end position="20"/>
    </location>
</feature>
<feature type="region of interest" description="Disordered" evidence="1">
    <location>
        <begin position="128"/>
        <end position="153"/>
    </location>
</feature>
<sequence length="201" mass="22341">MFKRSLLLLVALSLLVSIDAITAPAARSAIKLPASGGEHDKRSLRGFMSDDETTTEERAAVGGVQKLKSLLSKTKLGEKIVAIQKARLDRREEFVKNLVARGGQLGDPDEEQGHRRVRLSTKKVEELNRGFRTGGKRRASHSPFCRPSAQASTELRARQEEAARLPSENYARRRLQAFDSRPEPAPCLLRRPRWTNCSLGG</sequence>
<dbReference type="EMBL" id="QXFY01004754">
    <property type="protein sequence ID" value="KAE9275565.1"/>
    <property type="molecule type" value="Genomic_DNA"/>
</dbReference>